<organism evidence="2 3">
    <name type="scientific">Mya arenaria</name>
    <name type="common">Soft-shell clam</name>
    <dbReference type="NCBI Taxonomy" id="6604"/>
    <lineage>
        <taxon>Eukaryota</taxon>
        <taxon>Metazoa</taxon>
        <taxon>Spiralia</taxon>
        <taxon>Lophotrochozoa</taxon>
        <taxon>Mollusca</taxon>
        <taxon>Bivalvia</taxon>
        <taxon>Autobranchia</taxon>
        <taxon>Heteroconchia</taxon>
        <taxon>Euheterodonta</taxon>
        <taxon>Imparidentia</taxon>
        <taxon>Neoheterodontei</taxon>
        <taxon>Myida</taxon>
        <taxon>Myoidea</taxon>
        <taxon>Myidae</taxon>
        <taxon>Mya</taxon>
    </lineage>
</organism>
<accession>A0ABY7G1E0</accession>
<name>A0ABY7G1E0_MYAAR</name>
<keyword evidence="3" id="KW-1185">Reference proteome</keyword>
<feature type="compositionally biased region" description="Basic and acidic residues" evidence="1">
    <location>
        <begin position="127"/>
        <end position="146"/>
    </location>
</feature>
<feature type="region of interest" description="Disordered" evidence="1">
    <location>
        <begin position="114"/>
        <end position="146"/>
    </location>
</feature>
<reference evidence="2" key="1">
    <citation type="submission" date="2022-11" db="EMBL/GenBank/DDBJ databases">
        <title>Centuries of genome instability and evolution in soft-shell clam transmissible cancer (bioRxiv).</title>
        <authorList>
            <person name="Hart S.F.M."/>
            <person name="Yonemitsu M.A."/>
            <person name="Giersch R.M."/>
            <person name="Beal B.F."/>
            <person name="Arriagada G."/>
            <person name="Davis B.W."/>
            <person name="Ostrander E.A."/>
            <person name="Goff S.P."/>
            <person name="Metzger M.J."/>
        </authorList>
    </citation>
    <scope>NUCLEOTIDE SEQUENCE</scope>
    <source>
        <strain evidence="2">MELC-2E11</strain>
        <tissue evidence="2">Siphon/mantle</tissue>
    </source>
</reference>
<evidence type="ECO:0000256" key="1">
    <source>
        <dbReference type="SAM" id="MobiDB-lite"/>
    </source>
</evidence>
<sequence length="386" mass="43719">MYDQWQTFKMDLNTSIMAIARYCIELLRVAENGCKRSKRKNSIIALLKDGYEALVLASHVEKHTFLYEGSQQGREFLKQTPQLLKFPDFCTESSETGHDVKGISLLTSVKPGHHLTLDKSSVNDRNNPTEKTDDTSKEETKESEIHEVKDEANLYDDDDTDIENYVDELSGGVETLDKGNEIEDGIRKCQKPSLNVSHNNIKEKRVRGKSKNSKVNTEKAQRKQKSNLIVNHVENDDNTHSAKKNIIRVDFPSGKDGANDEGNITYREVKVELDIPNDDDDDVDEPSVAENGKVLSKGKKRKIKKGRKTTAKKRQIGQVIEKDSRELSLGIDQENDLEEKFGSLDSTIIFRKKAIQECDKSMGVTVRTMLGFLIIPLQYGSHRAYN</sequence>
<dbReference type="Proteomes" id="UP001164746">
    <property type="component" value="Chromosome 15"/>
</dbReference>
<dbReference type="EMBL" id="CP111026">
    <property type="protein sequence ID" value="WAR28050.1"/>
    <property type="molecule type" value="Genomic_DNA"/>
</dbReference>
<proteinExistence type="predicted"/>
<evidence type="ECO:0000313" key="2">
    <source>
        <dbReference type="EMBL" id="WAR28050.1"/>
    </source>
</evidence>
<protein>
    <submittedName>
        <fullName evidence="2">Uncharacterized protein</fullName>
    </submittedName>
</protein>
<gene>
    <name evidence="2" type="ORF">MAR_013754</name>
</gene>
<evidence type="ECO:0000313" key="3">
    <source>
        <dbReference type="Proteomes" id="UP001164746"/>
    </source>
</evidence>
<feature type="non-terminal residue" evidence="2">
    <location>
        <position position="1"/>
    </location>
</feature>